<evidence type="ECO:0000313" key="2">
    <source>
        <dbReference type="Proteomes" id="UP000324222"/>
    </source>
</evidence>
<name>A0A5B7F5T2_PORTR</name>
<proteinExistence type="predicted"/>
<evidence type="ECO:0000313" key="1">
    <source>
        <dbReference type="EMBL" id="MPC40004.1"/>
    </source>
</evidence>
<sequence>MNQVQCLIQDASNAAQTLILRIMNSSNSKIQPVKIINTVAEILRVKRTEGNITQVLKTSYIKRTPASQAETPTCSAATPPLSRSLERSRLGAHTMAMFLAVMPVSPLCDATRDRCCTRYSSVLWGQGSLNLSVLRCVFHIHSAYYLVILYSFKNSWGVKIVKTVAINLLTSIDPS</sequence>
<dbReference type="AlphaFoldDB" id="A0A5B7F5T2"/>
<dbReference type="Proteomes" id="UP000324222">
    <property type="component" value="Unassembled WGS sequence"/>
</dbReference>
<protein>
    <submittedName>
        <fullName evidence="1">Uncharacterized protein</fullName>
    </submittedName>
</protein>
<organism evidence="1 2">
    <name type="scientific">Portunus trituberculatus</name>
    <name type="common">Swimming crab</name>
    <name type="synonym">Neptunus trituberculatus</name>
    <dbReference type="NCBI Taxonomy" id="210409"/>
    <lineage>
        <taxon>Eukaryota</taxon>
        <taxon>Metazoa</taxon>
        <taxon>Ecdysozoa</taxon>
        <taxon>Arthropoda</taxon>
        <taxon>Crustacea</taxon>
        <taxon>Multicrustacea</taxon>
        <taxon>Malacostraca</taxon>
        <taxon>Eumalacostraca</taxon>
        <taxon>Eucarida</taxon>
        <taxon>Decapoda</taxon>
        <taxon>Pleocyemata</taxon>
        <taxon>Brachyura</taxon>
        <taxon>Eubrachyura</taxon>
        <taxon>Portunoidea</taxon>
        <taxon>Portunidae</taxon>
        <taxon>Portuninae</taxon>
        <taxon>Portunus</taxon>
    </lineage>
</organism>
<accession>A0A5B7F5T2</accession>
<comment type="caution">
    <text evidence="1">The sequence shown here is derived from an EMBL/GenBank/DDBJ whole genome shotgun (WGS) entry which is preliminary data.</text>
</comment>
<dbReference type="EMBL" id="VSRR010004542">
    <property type="protein sequence ID" value="MPC40004.1"/>
    <property type="molecule type" value="Genomic_DNA"/>
</dbReference>
<keyword evidence="2" id="KW-1185">Reference proteome</keyword>
<gene>
    <name evidence="1" type="ORF">E2C01_033558</name>
</gene>
<reference evidence="1 2" key="1">
    <citation type="submission" date="2019-05" db="EMBL/GenBank/DDBJ databases">
        <title>Another draft genome of Portunus trituberculatus and its Hox gene families provides insights of decapod evolution.</title>
        <authorList>
            <person name="Jeong J.-H."/>
            <person name="Song I."/>
            <person name="Kim S."/>
            <person name="Choi T."/>
            <person name="Kim D."/>
            <person name="Ryu S."/>
            <person name="Kim W."/>
        </authorList>
    </citation>
    <scope>NUCLEOTIDE SEQUENCE [LARGE SCALE GENOMIC DNA]</scope>
    <source>
        <tissue evidence="1">Muscle</tissue>
    </source>
</reference>